<dbReference type="CDD" id="cd04847">
    <property type="entry name" value="Peptidases_S8_Subtilisin_like_2"/>
    <property type="match status" value="1"/>
</dbReference>
<keyword evidence="7" id="KW-1185">Reference proteome</keyword>
<dbReference type="eggNOG" id="COG1404">
    <property type="taxonomic scope" value="Bacteria"/>
</dbReference>
<comment type="caution">
    <text evidence="6">The sequence shown here is derived from an EMBL/GenBank/DDBJ whole genome shotgun (WGS) entry which is preliminary data.</text>
</comment>
<evidence type="ECO:0000256" key="4">
    <source>
        <dbReference type="ARBA" id="ARBA00022825"/>
    </source>
</evidence>
<gene>
    <name evidence="6" type="ORF">HMPREF1318_1081</name>
</gene>
<dbReference type="InterPro" id="IPR015500">
    <property type="entry name" value="Peptidase_S8_subtilisin-rel"/>
</dbReference>
<organism evidence="6 7">
    <name type="scientific">Actinomyces massiliensis F0489</name>
    <dbReference type="NCBI Taxonomy" id="1125718"/>
    <lineage>
        <taxon>Bacteria</taxon>
        <taxon>Bacillati</taxon>
        <taxon>Actinomycetota</taxon>
        <taxon>Actinomycetes</taxon>
        <taxon>Actinomycetales</taxon>
        <taxon>Actinomycetaceae</taxon>
        <taxon>Actinomyces</taxon>
    </lineage>
</organism>
<evidence type="ECO:0000313" key="6">
    <source>
        <dbReference type="EMBL" id="EJF46865.1"/>
    </source>
</evidence>
<dbReference type="Gene3D" id="3.40.50.200">
    <property type="entry name" value="Peptidase S8/S53 domain"/>
    <property type="match status" value="1"/>
</dbReference>
<evidence type="ECO:0000256" key="3">
    <source>
        <dbReference type="ARBA" id="ARBA00022801"/>
    </source>
</evidence>
<comment type="similarity">
    <text evidence="1">Belongs to the peptidase S8 family.</text>
</comment>
<dbReference type="PANTHER" id="PTHR43806:SF11">
    <property type="entry name" value="CEREVISIN-RELATED"/>
    <property type="match status" value="1"/>
</dbReference>
<feature type="domain" description="Peptidase S8/S53" evidence="5">
    <location>
        <begin position="46"/>
        <end position="410"/>
    </location>
</feature>
<accession>J1HLM2</accession>
<dbReference type="AlphaFoldDB" id="J1HLM2"/>
<dbReference type="PATRIC" id="fig|1125718.3.peg.629"/>
<dbReference type="Proteomes" id="UP000002941">
    <property type="component" value="Unassembled WGS sequence"/>
</dbReference>
<dbReference type="PRINTS" id="PR00723">
    <property type="entry name" value="SUBTILISIN"/>
</dbReference>
<dbReference type="RefSeq" id="WP_008730194.1">
    <property type="nucleotide sequence ID" value="NZ_AKFT01000040.1"/>
</dbReference>
<dbReference type="Pfam" id="PF00082">
    <property type="entry name" value="Peptidase_S8"/>
    <property type="match status" value="1"/>
</dbReference>
<keyword evidence="4" id="KW-0720">Serine protease</keyword>
<dbReference type="EMBL" id="AKFT01000040">
    <property type="protein sequence ID" value="EJF46865.1"/>
    <property type="molecule type" value="Genomic_DNA"/>
</dbReference>
<keyword evidence="3" id="KW-0378">Hydrolase</keyword>
<dbReference type="GO" id="GO:0004252">
    <property type="term" value="F:serine-type endopeptidase activity"/>
    <property type="evidence" value="ECO:0007669"/>
    <property type="project" value="InterPro"/>
</dbReference>
<dbReference type="GO" id="GO:0006508">
    <property type="term" value="P:proteolysis"/>
    <property type="evidence" value="ECO:0007669"/>
    <property type="project" value="UniProtKB-KW"/>
</dbReference>
<dbReference type="InterPro" id="IPR036852">
    <property type="entry name" value="Peptidase_S8/S53_dom_sf"/>
</dbReference>
<reference evidence="6 7" key="1">
    <citation type="submission" date="2012-05" db="EMBL/GenBank/DDBJ databases">
        <authorList>
            <person name="Harkins D.M."/>
            <person name="Madupu R."/>
            <person name="Durkin A.S."/>
            <person name="Torralba M."/>
            <person name="Methe B."/>
            <person name="Sutton G.G."/>
            <person name="Nelson K.E."/>
        </authorList>
    </citation>
    <scope>NUCLEOTIDE SEQUENCE [LARGE SCALE GENOMIC DNA]</scope>
    <source>
        <strain evidence="6 7">F0489</strain>
    </source>
</reference>
<protein>
    <submittedName>
        <fullName evidence="6">Peptidase, S8/S53 family</fullName>
    </submittedName>
</protein>
<evidence type="ECO:0000313" key="7">
    <source>
        <dbReference type="Proteomes" id="UP000002941"/>
    </source>
</evidence>
<proteinExistence type="inferred from homology"/>
<evidence type="ECO:0000256" key="1">
    <source>
        <dbReference type="ARBA" id="ARBA00011073"/>
    </source>
</evidence>
<dbReference type="SUPFAM" id="SSF52743">
    <property type="entry name" value="Subtilisin-like"/>
    <property type="match status" value="1"/>
</dbReference>
<evidence type="ECO:0000259" key="5">
    <source>
        <dbReference type="Pfam" id="PF00082"/>
    </source>
</evidence>
<dbReference type="InterPro" id="IPR034074">
    <property type="entry name" value="Y4bN_pept_dom"/>
</dbReference>
<keyword evidence="2" id="KW-0645">Protease</keyword>
<name>J1HLM2_9ACTO</name>
<evidence type="ECO:0000256" key="2">
    <source>
        <dbReference type="ARBA" id="ARBA00022670"/>
    </source>
</evidence>
<dbReference type="PANTHER" id="PTHR43806">
    <property type="entry name" value="PEPTIDASE S8"/>
    <property type="match status" value="1"/>
</dbReference>
<dbReference type="InterPro" id="IPR050131">
    <property type="entry name" value="Peptidase_S8_subtilisin-like"/>
</dbReference>
<sequence>MQVVERVDGIAELRRSHQPEFFTNMDRPEQVKWIEDLLSHTGSISGDAPAVCVLDTGVQHEHRLLADGLDDADCHRVDAQWRPDPVYPHGTEMAGLALYGDVEEALSAAGSVRLDHCLESVKILPDQGENEPRLYAAVTSTAVDMPELQAPERSRIFLMAVTAPSRDDEATAAGMPTSWAAAIDALSYGRSVLPVDQGRHGLLLDREEPPRPRLFVISAGNIRDPRAEDDYLARCDVEPIEDPAQAWNALTVGAYSANDDMRSAPEDFTGYEPIAPAGDLAPTSRTSVSFAHADWPFKPDVVADGGNLLRSPDGGNVDRSDHLSVLTTRFQPSGTGSFLTTSSDTSAASAQVAAIAASVQAEYPALRPETVRGLVVHSARWTDAMSARQSSRKKPQKGELQKMRRRYGMGVPDLARALRSASDALTLVCEGELHPFKPGRQVNVDHVYREMALHDLPWPRDVLESLGEAQAELRVTLSYFIEPNPSRRGWNNRYAYQSHGLRFSMKRPEETSASFARRIDVALRNESYHSVDLETEEGWFFGANSQTKPGSLHTDIWRGTAAALAEKGVIAVHPVRGWWKTRPSLDQSDEGVHYSLIVSIETPENDVDIYTPVSAMITTTAEIET</sequence>
<dbReference type="InterPro" id="IPR000209">
    <property type="entry name" value="Peptidase_S8/S53_dom"/>
</dbReference>